<protein>
    <recommendedName>
        <fullName evidence="3">Ubiquitin-like protease family profile domain-containing protein</fullName>
    </recommendedName>
</protein>
<organism evidence="1 2">
    <name type="scientific">Panicum hallii var. hallii</name>
    <dbReference type="NCBI Taxonomy" id="1504633"/>
    <lineage>
        <taxon>Eukaryota</taxon>
        <taxon>Viridiplantae</taxon>
        <taxon>Streptophyta</taxon>
        <taxon>Embryophyta</taxon>
        <taxon>Tracheophyta</taxon>
        <taxon>Spermatophyta</taxon>
        <taxon>Magnoliopsida</taxon>
        <taxon>Liliopsida</taxon>
        <taxon>Poales</taxon>
        <taxon>Poaceae</taxon>
        <taxon>PACMAD clade</taxon>
        <taxon>Panicoideae</taxon>
        <taxon>Panicodae</taxon>
        <taxon>Paniceae</taxon>
        <taxon>Panicinae</taxon>
        <taxon>Panicum</taxon>
        <taxon>Panicum sect. Panicum</taxon>
    </lineage>
</organism>
<accession>A0A2T7D4R9</accession>
<keyword evidence="2" id="KW-1185">Reference proteome</keyword>
<reference evidence="1 2" key="1">
    <citation type="submission" date="2018-04" db="EMBL/GenBank/DDBJ databases">
        <title>WGS assembly of Panicum hallii var. hallii HAL2.</title>
        <authorList>
            <person name="Lovell J."/>
            <person name="Jenkins J."/>
            <person name="Lowry D."/>
            <person name="Mamidi S."/>
            <person name="Sreedasyam A."/>
            <person name="Weng X."/>
            <person name="Barry K."/>
            <person name="Bonette J."/>
            <person name="Campitelli B."/>
            <person name="Daum C."/>
            <person name="Gordon S."/>
            <person name="Gould B."/>
            <person name="Lipzen A."/>
            <person name="MacQueen A."/>
            <person name="Palacio-Mejia J."/>
            <person name="Plott C."/>
            <person name="Shakirov E."/>
            <person name="Shu S."/>
            <person name="Yoshinaga Y."/>
            <person name="Zane M."/>
            <person name="Rokhsar D."/>
            <person name="Grimwood J."/>
            <person name="Schmutz J."/>
            <person name="Juenger T."/>
        </authorList>
    </citation>
    <scope>NUCLEOTIDE SEQUENCE [LARGE SCALE GENOMIC DNA]</scope>
    <source>
        <strain evidence="2">cv. HAL2</strain>
    </source>
</reference>
<dbReference type="EMBL" id="CM009754">
    <property type="protein sequence ID" value="PUZ50589.1"/>
    <property type="molecule type" value="Genomic_DNA"/>
</dbReference>
<proteinExistence type="predicted"/>
<dbReference type="AlphaFoldDB" id="A0A2T7D4R9"/>
<gene>
    <name evidence="1" type="ORF">GQ55_6G069400</name>
</gene>
<dbReference type="Proteomes" id="UP000244336">
    <property type="component" value="Chromosome 6"/>
</dbReference>
<dbReference type="SUPFAM" id="SSF54001">
    <property type="entry name" value="Cysteine proteinases"/>
    <property type="match status" value="1"/>
</dbReference>
<sequence length="380" mass="44435">MINYMEYWTGIELSDSLTQDDMKNFRLKLIAILWDSELNTRKGCLDSEHDDSERGSSDEIEIIDRPAKICKRYKSDVLYTSSTPMNEEELVELIAMLQNYIKSMTDANTLEIFRQKLAFILQETKARALSIRSIPLGEQEKEWVLSPKPYPIALTLKKIQETLKKDKSMDPDCFNLAVRHLACQELHMLKATNKIVSKHYMDLKFCESLMYRVKVDAQQLAKLVLSWPWRKYDVHIPCFNFLTAKFMLYGLDLKTRVVSTYDPVPIDPGFKQHPLQNVLNMVMNIACTGWNENVYLWHHVIPNGVQVNTNTEMSGYYVLLFMSAWDGERIQTPFCTDAYELMKRFLVHLLTYKGNQYEHNIPEVLRYYLRCYISLTNGKA</sequence>
<evidence type="ECO:0000313" key="2">
    <source>
        <dbReference type="Proteomes" id="UP000244336"/>
    </source>
</evidence>
<dbReference type="InterPro" id="IPR038765">
    <property type="entry name" value="Papain-like_cys_pep_sf"/>
</dbReference>
<evidence type="ECO:0000313" key="1">
    <source>
        <dbReference type="EMBL" id="PUZ50589.1"/>
    </source>
</evidence>
<name>A0A2T7D4R9_9POAL</name>
<dbReference type="Gramene" id="PUZ50589">
    <property type="protein sequence ID" value="PUZ50589"/>
    <property type="gene ID" value="GQ55_6G069400"/>
</dbReference>
<evidence type="ECO:0008006" key="3">
    <source>
        <dbReference type="Google" id="ProtNLM"/>
    </source>
</evidence>
<dbReference type="OrthoDB" id="696656at2759"/>
<dbReference type="STRING" id="1504633.A0A2T7D4R9"/>